<evidence type="ECO:0000313" key="4">
    <source>
        <dbReference type="Proteomes" id="UP001472677"/>
    </source>
</evidence>
<accession>A0ABR2F5F1</accession>
<dbReference type="InterPro" id="IPR055323">
    <property type="entry name" value="C57A10.07/YOR238W"/>
</dbReference>
<evidence type="ECO:0000313" key="3">
    <source>
        <dbReference type="EMBL" id="KAK8572241.1"/>
    </source>
</evidence>
<proteinExistence type="predicted"/>
<evidence type="ECO:0000256" key="1">
    <source>
        <dbReference type="SAM" id="MobiDB-lite"/>
    </source>
</evidence>
<evidence type="ECO:0008006" key="5">
    <source>
        <dbReference type="Google" id="ProtNLM"/>
    </source>
</evidence>
<feature type="region of interest" description="Disordered" evidence="1">
    <location>
        <begin position="404"/>
        <end position="455"/>
    </location>
</feature>
<keyword evidence="4" id="KW-1185">Reference proteome</keyword>
<comment type="caution">
    <text evidence="3">The sequence shown here is derived from an EMBL/GenBank/DDBJ whole genome shotgun (WGS) entry which is preliminary data.</text>
</comment>
<keyword evidence="2" id="KW-0472">Membrane</keyword>
<dbReference type="PANTHER" id="PTHR28110:SF1">
    <property type="entry name" value="TRANSMEMBRANE PROTEIN"/>
    <property type="match status" value="1"/>
</dbReference>
<evidence type="ECO:0000256" key="2">
    <source>
        <dbReference type="SAM" id="Phobius"/>
    </source>
</evidence>
<reference evidence="3 4" key="1">
    <citation type="journal article" date="2024" name="G3 (Bethesda)">
        <title>Genome assembly of Hibiscus sabdariffa L. provides insights into metabolisms of medicinal natural products.</title>
        <authorList>
            <person name="Kim T."/>
        </authorList>
    </citation>
    <scope>NUCLEOTIDE SEQUENCE [LARGE SCALE GENOMIC DNA]</scope>
    <source>
        <strain evidence="3">TK-2024</strain>
        <tissue evidence="3">Old leaves</tissue>
    </source>
</reference>
<dbReference type="Proteomes" id="UP001472677">
    <property type="component" value="Unassembled WGS sequence"/>
</dbReference>
<protein>
    <recommendedName>
        <fullName evidence="5">DUF218 domain-containing protein</fullName>
    </recommendedName>
</protein>
<feature type="transmembrane region" description="Helical" evidence="2">
    <location>
        <begin position="62"/>
        <end position="82"/>
    </location>
</feature>
<feature type="compositionally biased region" description="Polar residues" evidence="1">
    <location>
        <begin position="431"/>
        <end position="440"/>
    </location>
</feature>
<dbReference type="PANTHER" id="PTHR28110">
    <property type="entry name" value="TRANSMEMBRANE PROTEIN"/>
    <property type="match status" value="1"/>
</dbReference>
<dbReference type="EMBL" id="JBBPBM010000008">
    <property type="protein sequence ID" value="KAK8572241.1"/>
    <property type="molecule type" value="Genomic_DNA"/>
</dbReference>
<name>A0ABR2F5F1_9ROSI</name>
<organism evidence="3 4">
    <name type="scientific">Hibiscus sabdariffa</name>
    <name type="common">roselle</name>
    <dbReference type="NCBI Taxonomy" id="183260"/>
    <lineage>
        <taxon>Eukaryota</taxon>
        <taxon>Viridiplantae</taxon>
        <taxon>Streptophyta</taxon>
        <taxon>Embryophyta</taxon>
        <taxon>Tracheophyta</taxon>
        <taxon>Spermatophyta</taxon>
        <taxon>Magnoliopsida</taxon>
        <taxon>eudicotyledons</taxon>
        <taxon>Gunneridae</taxon>
        <taxon>Pentapetalae</taxon>
        <taxon>rosids</taxon>
        <taxon>malvids</taxon>
        <taxon>Malvales</taxon>
        <taxon>Malvaceae</taxon>
        <taxon>Malvoideae</taxon>
        <taxon>Hibiscus</taxon>
    </lineage>
</organism>
<keyword evidence="2" id="KW-1133">Transmembrane helix</keyword>
<gene>
    <name evidence="3" type="ORF">V6N12_028299</name>
</gene>
<sequence length="472" mass="53628">MNNYPFGSNSPKSFNAYPRGDFDVESGTIKRTKRSRNSSFCPVRMIKSLANRVHYCYKLHPFLVFFASLAFGVTILIVLSLYEHHYRLLRNYGRPDEGFGSYYPYAKLKNLVMVAGHSVYTSSTCGKVDKEDSWFLESYQKNPGQAATFLSHIKEGIENTARDDAALLLFSGGETRKDAGPRSEAQSYWTVAESKGWFGKEESVKWRALTEEHARDSFENLLFSVCRFRELTGTYPENITVVSYDFKEERFANLHRSAISFPESRFFYTGTPASSTSKEAASKGEALVRAQFQQDPYGCIGSLKKKKVGRDPFHRSIPYPNGCPEIDTVGLLRIKKNTGNIFRLSSSGLDTLKLLPWRQSNSIKELWFFLLGSGFWDGLVGSSLKIFSSRFWKNWMFPYSPVNSPNSLTPSSRARREIQPPGNGKAMPATMQRSQNSSPVRRNVSDKTAGFESRQNDTRTRFGTWVLFIRLC</sequence>
<keyword evidence="2" id="KW-0812">Transmembrane</keyword>